<name>A0AAJ5WVR0_9BACT</name>
<evidence type="ECO:0000259" key="1">
    <source>
        <dbReference type="Pfam" id="PF07411"/>
    </source>
</evidence>
<dbReference type="InterPro" id="IPR036913">
    <property type="entry name" value="YegP-like_sf"/>
</dbReference>
<dbReference type="InterPro" id="IPR051141">
    <property type="entry name" value="UPF0339_domain"/>
</dbReference>
<dbReference type="SUPFAM" id="SSF160113">
    <property type="entry name" value="YegP-like"/>
    <property type="match status" value="2"/>
</dbReference>
<evidence type="ECO:0000313" key="3">
    <source>
        <dbReference type="Proteomes" id="UP001220610"/>
    </source>
</evidence>
<organism evidence="2 3">
    <name type="scientific">Candidatus Pseudobacter hemicellulosilyticus</name>
    <dbReference type="NCBI Taxonomy" id="3121375"/>
    <lineage>
        <taxon>Bacteria</taxon>
        <taxon>Pseudomonadati</taxon>
        <taxon>Bacteroidota</taxon>
        <taxon>Chitinophagia</taxon>
        <taxon>Chitinophagales</taxon>
        <taxon>Chitinophagaceae</taxon>
        <taxon>Pseudobacter</taxon>
    </lineage>
</organism>
<dbReference type="PANTHER" id="PTHR40606:SF1">
    <property type="entry name" value="UPF0339 PROTEIN YEGP"/>
    <property type="match status" value="1"/>
</dbReference>
<dbReference type="Proteomes" id="UP001220610">
    <property type="component" value="Chromosome"/>
</dbReference>
<dbReference type="AlphaFoldDB" id="A0AAJ5WVR0"/>
<dbReference type="PANTHER" id="PTHR40606">
    <property type="match status" value="1"/>
</dbReference>
<gene>
    <name evidence="2" type="ORF">P0Y53_06000</name>
</gene>
<feature type="domain" description="DUF1508" evidence="1">
    <location>
        <begin position="62"/>
        <end position="108"/>
    </location>
</feature>
<reference evidence="2" key="1">
    <citation type="submission" date="2023-03" db="EMBL/GenBank/DDBJ databases">
        <title>Andean soil-derived lignocellulolytic bacterial consortium as a source of novel taxa and putative plastic-active enzymes.</title>
        <authorList>
            <person name="Diaz-Garcia L."/>
            <person name="Chuvochina M."/>
            <person name="Feuerriegel G."/>
            <person name="Bunk B."/>
            <person name="Sproer C."/>
            <person name="Streit W.R."/>
            <person name="Rodriguez L.M."/>
            <person name="Overmann J."/>
            <person name="Jimenez D.J."/>
        </authorList>
    </citation>
    <scope>NUCLEOTIDE SEQUENCE</scope>
    <source>
        <strain evidence="2">MAG 7</strain>
    </source>
</reference>
<proteinExistence type="predicted"/>
<accession>A0AAJ5WVR0</accession>
<sequence length="110" mass="11891">MASKFSLFKGSNGQFYFNLKAGNGEKVLGSEGYTSKQGCERGIASVKTNAPYDSRYEKKTSSNGSYYFILNASNGETIGKSEMYATSASRDNGIEVVKREAPLASTDDLT</sequence>
<dbReference type="InterPro" id="IPR010879">
    <property type="entry name" value="DUF1508"/>
</dbReference>
<dbReference type="Pfam" id="PF07411">
    <property type="entry name" value="DUF1508"/>
    <property type="match status" value="2"/>
</dbReference>
<dbReference type="EMBL" id="CP119311">
    <property type="protein sequence ID" value="WEK37049.1"/>
    <property type="molecule type" value="Genomic_DNA"/>
</dbReference>
<evidence type="ECO:0000313" key="2">
    <source>
        <dbReference type="EMBL" id="WEK37049.1"/>
    </source>
</evidence>
<protein>
    <submittedName>
        <fullName evidence="2">YegP family protein</fullName>
    </submittedName>
</protein>
<feature type="domain" description="DUF1508" evidence="1">
    <location>
        <begin position="11"/>
        <end position="57"/>
    </location>
</feature>
<dbReference type="Gene3D" id="2.30.29.80">
    <property type="match status" value="1"/>
</dbReference>